<dbReference type="EMBL" id="BGPR01001715">
    <property type="protein sequence ID" value="GBM60166.1"/>
    <property type="molecule type" value="Genomic_DNA"/>
</dbReference>
<gene>
    <name evidence="1" type="ORF">AVEN_86301_1</name>
</gene>
<dbReference type="AlphaFoldDB" id="A0A4Y2H5F9"/>
<name>A0A4Y2H5F9_ARAVE</name>
<organism evidence="1 2">
    <name type="scientific">Araneus ventricosus</name>
    <name type="common">Orbweaver spider</name>
    <name type="synonym">Epeira ventricosa</name>
    <dbReference type="NCBI Taxonomy" id="182803"/>
    <lineage>
        <taxon>Eukaryota</taxon>
        <taxon>Metazoa</taxon>
        <taxon>Ecdysozoa</taxon>
        <taxon>Arthropoda</taxon>
        <taxon>Chelicerata</taxon>
        <taxon>Arachnida</taxon>
        <taxon>Araneae</taxon>
        <taxon>Araneomorphae</taxon>
        <taxon>Entelegynae</taxon>
        <taxon>Araneoidea</taxon>
        <taxon>Araneidae</taxon>
        <taxon>Araneus</taxon>
    </lineage>
</organism>
<keyword evidence="2" id="KW-1185">Reference proteome</keyword>
<accession>A0A4Y2H5F9</accession>
<proteinExistence type="predicted"/>
<evidence type="ECO:0000313" key="1">
    <source>
        <dbReference type="EMBL" id="GBM60166.1"/>
    </source>
</evidence>
<comment type="caution">
    <text evidence="1">The sequence shown here is derived from an EMBL/GenBank/DDBJ whole genome shotgun (WGS) entry which is preliminary data.</text>
</comment>
<dbReference type="Proteomes" id="UP000499080">
    <property type="component" value="Unassembled WGS sequence"/>
</dbReference>
<sequence length="88" mass="9644">MVVESITSHFPKHFQTKSAFFSSHKPSLPARISAPGEQRLTKAERNSKYLPINAVGHVHSSVVNRDTDAARASVDWTSAARLTTPTDV</sequence>
<evidence type="ECO:0000313" key="2">
    <source>
        <dbReference type="Proteomes" id="UP000499080"/>
    </source>
</evidence>
<reference evidence="1 2" key="1">
    <citation type="journal article" date="2019" name="Sci. Rep.">
        <title>Orb-weaving spider Araneus ventricosus genome elucidates the spidroin gene catalogue.</title>
        <authorList>
            <person name="Kono N."/>
            <person name="Nakamura H."/>
            <person name="Ohtoshi R."/>
            <person name="Moran D.A.P."/>
            <person name="Shinohara A."/>
            <person name="Yoshida Y."/>
            <person name="Fujiwara M."/>
            <person name="Mori M."/>
            <person name="Tomita M."/>
            <person name="Arakawa K."/>
        </authorList>
    </citation>
    <scope>NUCLEOTIDE SEQUENCE [LARGE SCALE GENOMIC DNA]</scope>
</reference>
<protein>
    <submittedName>
        <fullName evidence="1">Uncharacterized protein</fullName>
    </submittedName>
</protein>